<accession>A0A432YWI4</accession>
<keyword evidence="1" id="KW-0378">Hydrolase</keyword>
<dbReference type="InterPro" id="IPR023198">
    <property type="entry name" value="PGP-like_dom2"/>
</dbReference>
<dbReference type="SFLD" id="SFLDG01129">
    <property type="entry name" value="C1.5:_HAD__Beta-PGM__Phosphata"/>
    <property type="match status" value="1"/>
</dbReference>
<dbReference type="EMBL" id="PIQA01000001">
    <property type="protein sequence ID" value="RUO67694.1"/>
    <property type="molecule type" value="Genomic_DNA"/>
</dbReference>
<dbReference type="InterPro" id="IPR023214">
    <property type="entry name" value="HAD_sf"/>
</dbReference>
<evidence type="ECO:0000313" key="2">
    <source>
        <dbReference type="Proteomes" id="UP000288361"/>
    </source>
</evidence>
<dbReference type="RefSeq" id="WP_126751347.1">
    <property type="nucleotide sequence ID" value="NZ_JBHUMT010000016.1"/>
</dbReference>
<dbReference type="InterPro" id="IPR041492">
    <property type="entry name" value="HAD_2"/>
</dbReference>
<comment type="caution">
    <text evidence="1">The sequence shown here is derived from an EMBL/GenBank/DDBJ whole genome shotgun (WGS) entry which is preliminary data.</text>
</comment>
<dbReference type="InterPro" id="IPR006439">
    <property type="entry name" value="HAD-SF_hydro_IA"/>
</dbReference>
<dbReference type="InterPro" id="IPR036412">
    <property type="entry name" value="HAD-like_sf"/>
</dbReference>
<proteinExistence type="predicted"/>
<dbReference type="NCBIfam" id="TIGR01549">
    <property type="entry name" value="HAD-SF-IA-v1"/>
    <property type="match status" value="1"/>
</dbReference>
<dbReference type="Gene3D" id="3.40.50.1000">
    <property type="entry name" value="HAD superfamily/HAD-like"/>
    <property type="match status" value="1"/>
</dbReference>
<dbReference type="GO" id="GO:0006281">
    <property type="term" value="P:DNA repair"/>
    <property type="evidence" value="ECO:0007669"/>
    <property type="project" value="TreeGrafter"/>
</dbReference>
<sequence length="219" mass="24217">MSKFKFVVFDWDGTLMDSIGRIVSSMQRTAEHLGLSVPSEQATKDIIGLSLEPAIERLFGVLDSQKKQTFLERYKDEYVTLNTVASPMFDDAVNSLEALRSNNVQLGVATGKARRGLDRVWQETNMAQFFPYSRCANESKGKPNPDMLIELMHEAGYSPDNTIMVGDSIHDMKMASAAGVFPIGVTMGAHRADQLKAAGAEYIASSLTELSNFILKERL</sequence>
<dbReference type="GO" id="GO:0005829">
    <property type="term" value="C:cytosol"/>
    <property type="evidence" value="ECO:0007669"/>
    <property type="project" value="TreeGrafter"/>
</dbReference>
<dbReference type="Pfam" id="PF13419">
    <property type="entry name" value="HAD_2"/>
    <property type="match status" value="1"/>
</dbReference>
<dbReference type="SUPFAM" id="SSF56784">
    <property type="entry name" value="HAD-like"/>
    <property type="match status" value="1"/>
</dbReference>
<gene>
    <name evidence="1" type="ORF">CWI73_02220</name>
</gene>
<dbReference type="PANTHER" id="PTHR43434:SF24">
    <property type="entry name" value="HYDROLASE-RELATED"/>
    <property type="match status" value="1"/>
</dbReference>
<dbReference type="AlphaFoldDB" id="A0A432YWI4"/>
<dbReference type="Proteomes" id="UP000288361">
    <property type="component" value="Unassembled WGS sequence"/>
</dbReference>
<protein>
    <submittedName>
        <fullName evidence="1">HAD family hydrolase</fullName>
    </submittedName>
</protein>
<reference evidence="1 2" key="1">
    <citation type="journal article" date="2011" name="Front. Microbiol.">
        <title>Genomic signatures of strain selection and enhancement in Bacillus atrophaeus var. globigii, a historical biowarfare simulant.</title>
        <authorList>
            <person name="Gibbons H.S."/>
            <person name="Broomall S.M."/>
            <person name="McNew L.A."/>
            <person name="Daligault H."/>
            <person name="Chapman C."/>
            <person name="Bruce D."/>
            <person name="Karavis M."/>
            <person name="Krepps M."/>
            <person name="McGregor P.A."/>
            <person name="Hong C."/>
            <person name="Park K.H."/>
            <person name="Akmal A."/>
            <person name="Feldman A."/>
            <person name="Lin J.S."/>
            <person name="Chang W.E."/>
            <person name="Higgs B.W."/>
            <person name="Demirev P."/>
            <person name="Lindquist J."/>
            <person name="Liem A."/>
            <person name="Fochler E."/>
            <person name="Read T.D."/>
            <person name="Tapia R."/>
            <person name="Johnson S."/>
            <person name="Bishop-Lilly K.A."/>
            <person name="Detter C."/>
            <person name="Han C."/>
            <person name="Sozhamannan S."/>
            <person name="Rosenzweig C.N."/>
            <person name="Skowronski E.W."/>
        </authorList>
    </citation>
    <scope>NUCLEOTIDE SEQUENCE [LARGE SCALE GENOMIC DNA]</scope>
    <source>
        <strain evidence="1 2">TPS4-2</strain>
    </source>
</reference>
<dbReference type="PANTHER" id="PTHR43434">
    <property type="entry name" value="PHOSPHOGLYCOLATE PHOSPHATASE"/>
    <property type="match status" value="1"/>
</dbReference>
<dbReference type="SFLD" id="SFLDS00003">
    <property type="entry name" value="Haloacid_Dehalogenase"/>
    <property type="match status" value="1"/>
</dbReference>
<organism evidence="1 2">
    <name type="scientific">Idiomarina piscisalsi</name>
    <dbReference type="NCBI Taxonomy" id="1096243"/>
    <lineage>
        <taxon>Bacteria</taxon>
        <taxon>Pseudomonadati</taxon>
        <taxon>Pseudomonadota</taxon>
        <taxon>Gammaproteobacteria</taxon>
        <taxon>Alteromonadales</taxon>
        <taxon>Idiomarinaceae</taxon>
        <taxon>Idiomarina</taxon>
    </lineage>
</organism>
<evidence type="ECO:0000313" key="1">
    <source>
        <dbReference type="EMBL" id="RUO67694.1"/>
    </source>
</evidence>
<dbReference type="InterPro" id="IPR050155">
    <property type="entry name" value="HAD-like_hydrolase_sf"/>
</dbReference>
<name>A0A432YWI4_9GAMM</name>
<dbReference type="GO" id="GO:0008967">
    <property type="term" value="F:phosphoglycolate phosphatase activity"/>
    <property type="evidence" value="ECO:0007669"/>
    <property type="project" value="TreeGrafter"/>
</dbReference>
<dbReference type="Gene3D" id="1.10.150.240">
    <property type="entry name" value="Putative phosphatase, domain 2"/>
    <property type="match status" value="1"/>
</dbReference>
<dbReference type="SFLD" id="SFLDG01135">
    <property type="entry name" value="C1.5.6:_HAD__Beta-PGM__Phospha"/>
    <property type="match status" value="1"/>
</dbReference>